<dbReference type="InterPro" id="IPR039760">
    <property type="entry name" value="MOFRL_protein"/>
</dbReference>
<sequence length="457" mass="49131">MPDLTQILERREHALKIWRAGVAEIDSRHLVAKNVVLKNDELILMGQKFPLDQFQKLIVVGGGKAGQGMVDGLEDQLGSEFLRERVQGWVNVPEDCVDEERNDTSTSIHIHAARPAGVNEPRLAGVEGTQKILELVANADANDLVVVLLSGGGSALLPAPVDAISLEDKLFVTRKLSRHGATIEELNLVRRHLSKIKGGGLSKACNAGTMITMIISDVIGDPLETIASGPTVTSEHNPGQALSILQKYLASEFPESIRLYLSDTKNSSHNEQVSVHVINKIVGSNAIALNASEQRAINLGYDVINAGAFNEGEAQLFAQQIIRQALEESGKISKPVCLLYGGETTVSLKGVSNPGKGGRNQEVALAVIHELKKHPELVNRFVLIAGGTDGEDGPTDAAGGFADLTVIHEADRLNLPPSDFLARHDAYHFLDACNALLKTGPTHTNVMDITIAMVWPV</sequence>
<evidence type="ECO:0000313" key="4">
    <source>
        <dbReference type="Proteomes" id="UP000316095"/>
    </source>
</evidence>
<accession>A0A5C5XC45</accession>
<keyword evidence="4" id="KW-1185">Reference proteome</keyword>
<comment type="caution">
    <text evidence="3">The sequence shown here is derived from an EMBL/GenBank/DDBJ whole genome shotgun (WGS) entry which is preliminary data.</text>
</comment>
<dbReference type="Pfam" id="PF05161">
    <property type="entry name" value="MOFRL"/>
    <property type="match status" value="1"/>
</dbReference>
<dbReference type="EC" id="1.1.1.81" evidence="3"/>
<feature type="domain" description="MOFRL" evidence="1">
    <location>
        <begin position="336"/>
        <end position="448"/>
    </location>
</feature>
<dbReference type="InterPro" id="IPR007835">
    <property type="entry name" value="MOFRL"/>
</dbReference>
<feature type="domain" description="MOFRL-associated" evidence="2">
    <location>
        <begin position="14"/>
        <end position="261"/>
    </location>
</feature>
<dbReference type="AlphaFoldDB" id="A0A5C5XC45"/>
<dbReference type="Proteomes" id="UP000316095">
    <property type="component" value="Unassembled WGS sequence"/>
</dbReference>
<dbReference type="PANTHER" id="PTHR12227:SF0">
    <property type="entry name" value="GLYCERATE KINASE"/>
    <property type="match status" value="1"/>
</dbReference>
<dbReference type="EMBL" id="SJPG01000001">
    <property type="protein sequence ID" value="TWT60358.1"/>
    <property type="molecule type" value="Genomic_DNA"/>
</dbReference>
<dbReference type="GO" id="GO:0005737">
    <property type="term" value="C:cytoplasm"/>
    <property type="evidence" value="ECO:0007669"/>
    <property type="project" value="TreeGrafter"/>
</dbReference>
<gene>
    <name evidence="3" type="primary">ttuD</name>
    <name evidence="3" type="ORF">Pan54_10720</name>
</gene>
<proteinExistence type="predicted"/>
<dbReference type="RefSeq" id="WP_146502493.1">
    <property type="nucleotide sequence ID" value="NZ_SJPG01000001.1"/>
</dbReference>
<dbReference type="InterPro" id="IPR025286">
    <property type="entry name" value="MOFRL_assoc_dom"/>
</dbReference>
<dbReference type="Pfam" id="PF13660">
    <property type="entry name" value="DUF4147"/>
    <property type="match status" value="1"/>
</dbReference>
<dbReference type="InterPro" id="IPR037035">
    <property type="entry name" value="GK-like_C_sf"/>
</dbReference>
<name>A0A5C5XC45_9PLAN</name>
<dbReference type="Gene3D" id="3.40.50.10180">
    <property type="entry name" value="Glycerate kinase, MOFRL-like N-terminal domain"/>
    <property type="match status" value="1"/>
</dbReference>
<organism evidence="3 4">
    <name type="scientific">Rubinisphaera italica</name>
    <dbReference type="NCBI Taxonomy" id="2527969"/>
    <lineage>
        <taxon>Bacteria</taxon>
        <taxon>Pseudomonadati</taxon>
        <taxon>Planctomycetota</taxon>
        <taxon>Planctomycetia</taxon>
        <taxon>Planctomycetales</taxon>
        <taxon>Planctomycetaceae</taxon>
        <taxon>Rubinisphaera</taxon>
    </lineage>
</organism>
<protein>
    <submittedName>
        <fullName evidence="3">Putative hydroxypyruvate reductase</fullName>
        <ecNumber evidence="3">1.1.1.81</ecNumber>
    </submittedName>
</protein>
<reference evidence="3 4" key="1">
    <citation type="submission" date="2019-02" db="EMBL/GenBank/DDBJ databases">
        <title>Deep-cultivation of Planctomycetes and their phenomic and genomic characterization uncovers novel biology.</title>
        <authorList>
            <person name="Wiegand S."/>
            <person name="Jogler M."/>
            <person name="Boedeker C."/>
            <person name="Pinto D."/>
            <person name="Vollmers J."/>
            <person name="Rivas-Marin E."/>
            <person name="Kohn T."/>
            <person name="Peeters S.H."/>
            <person name="Heuer A."/>
            <person name="Rast P."/>
            <person name="Oberbeckmann S."/>
            <person name="Bunk B."/>
            <person name="Jeske O."/>
            <person name="Meyerdierks A."/>
            <person name="Storesund J.E."/>
            <person name="Kallscheuer N."/>
            <person name="Luecker S."/>
            <person name="Lage O.M."/>
            <person name="Pohl T."/>
            <person name="Merkel B.J."/>
            <person name="Hornburger P."/>
            <person name="Mueller R.-W."/>
            <person name="Bruemmer F."/>
            <person name="Labrenz M."/>
            <person name="Spormann A.M."/>
            <person name="Op Den Camp H."/>
            <person name="Overmann J."/>
            <person name="Amann R."/>
            <person name="Jetten M.S.M."/>
            <person name="Mascher T."/>
            <person name="Medema M.H."/>
            <person name="Devos D.P."/>
            <person name="Kaster A.-K."/>
            <person name="Ovreas L."/>
            <person name="Rohde M."/>
            <person name="Galperin M.Y."/>
            <person name="Jogler C."/>
        </authorList>
    </citation>
    <scope>NUCLEOTIDE SEQUENCE [LARGE SCALE GENOMIC DNA]</scope>
    <source>
        <strain evidence="3 4">Pan54</strain>
    </source>
</reference>
<dbReference type="Gene3D" id="3.40.1480.10">
    <property type="entry name" value="MOFRL domain"/>
    <property type="match status" value="1"/>
</dbReference>
<evidence type="ECO:0000313" key="3">
    <source>
        <dbReference type="EMBL" id="TWT60358.1"/>
    </source>
</evidence>
<dbReference type="InterPro" id="IPR038614">
    <property type="entry name" value="GK_N_sf"/>
</dbReference>
<dbReference type="SUPFAM" id="SSF82544">
    <property type="entry name" value="GckA/TtuD-like"/>
    <property type="match status" value="1"/>
</dbReference>
<keyword evidence="3" id="KW-0670">Pyruvate</keyword>
<keyword evidence="3" id="KW-0560">Oxidoreductase</keyword>
<evidence type="ECO:0000259" key="2">
    <source>
        <dbReference type="Pfam" id="PF13660"/>
    </source>
</evidence>
<dbReference type="GO" id="GO:0016618">
    <property type="term" value="F:hydroxypyruvate reductase [NAD(P)H] activity"/>
    <property type="evidence" value="ECO:0007669"/>
    <property type="project" value="UniProtKB-EC"/>
</dbReference>
<dbReference type="OrthoDB" id="9766552at2"/>
<dbReference type="GO" id="GO:0008887">
    <property type="term" value="F:glycerate kinase activity"/>
    <property type="evidence" value="ECO:0007669"/>
    <property type="project" value="InterPro"/>
</dbReference>
<dbReference type="PANTHER" id="PTHR12227">
    <property type="entry name" value="GLYCERATE KINASE"/>
    <property type="match status" value="1"/>
</dbReference>
<evidence type="ECO:0000259" key="1">
    <source>
        <dbReference type="Pfam" id="PF05161"/>
    </source>
</evidence>